<dbReference type="Proteomes" id="UP000829685">
    <property type="component" value="Unassembled WGS sequence"/>
</dbReference>
<reference evidence="3" key="1">
    <citation type="submission" date="2021-03" db="EMBL/GenBank/DDBJ databases">
        <title>Revisited historic fungal species revealed as producer of novel bioactive compounds through whole genome sequencing and comparative genomics.</title>
        <authorList>
            <person name="Vignolle G.A."/>
            <person name="Hochenegger N."/>
            <person name="Mach R.L."/>
            <person name="Mach-Aigner A.R."/>
            <person name="Javad Rahimi M."/>
            <person name="Salim K.A."/>
            <person name="Chan C.M."/>
            <person name="Lim L.B.L."/>
            <person name="Cai F."/>
            <person name="Druzhinina I.S."/>
            <person name="U'Ren J.M."/>
            <person name="Derntl C."/>
        </authorList>
    </citation>
    <scope>NUCLEOTIDE SEQUENCE</scope>
    <source>
        <strain evidence="3">TUCIM 5799</strain>
    </source>
</reference>
<gene>
    <name evidence="3" type="ORF">JX265_006829</name>
</gene>
<evidence type="ECO:0000313" key="4">
    <source>
        <dbReference type="Proteomes" id="UP000829685"/>
    </source>
</evidence>
<evidence type="ECO:0000256" key="1">
    <source>
        <dbReference type="SAM" id="MobiDB-lite"/>
    </source>
</evidence>
<dbReference type="InterPro" id="IPR010730">
    <property type="entry name" value="HET"/>
</dbReference>
<accession>A0A9Q0ALI6</accession>
<dbReference type="EMBL" id="JAFIMR010000016">
    <property type="protein sequence ID" value="KAI1868850.1"/>
    <property type="molecule type" value="Genomic_DNA"/>
</dbReference>
<comment type="caution">
    <text evidence="3">The sequence shown here is derived from an EMBL/GenBank/DDBJ whole genome shotgun (WGS) entry which is preliminary data.</text>
</comment>
<protein>
    <recommendedName>
        <fullName evidence="2">Heterokaryon incompatibility domain-containing protein</fullName>
    </recommendedName>
</protein>
<evidence type="ECO:0000313" key="3">
    <source>
        <dbReference type="EMBL" id="KAI1868850.1"/>
    </source>
</evidence>
<proteinExistence type="predicted"/>
<name>A0A9Q0ALI6_9PEZI</name>
<sequence>MRLLDTKTFVLKDFIGSNTPPYAILSHTWEEDEVLFQDMENLDLARRKKGWSKVERCCEQARNDAWDWVWIDTCCIDKSSSAELSESINSMFKWYRRAMVCYAYLSDVANRADFKRILTFIKPGLDLEDKEKGFEQPIRWFYRSWTLQELIAPLVPLRKCGGHVSRTATRVEDVSYSLLGIFDVNMPLIYGEGDKAFLRLQQHILQATEDHSLLAFDLHMTFLVDSFYFRNKPIARSPQDFSDRVAFSPIIDRNGGNPRFVYDSHHDGPSLKINLPVMRVARNNSNLKIEFEHGTSGHDPYVTLAALNLVASREDKIDGTTIFYPRQGTFGKLDWTPQRDRLSVVLMLLTRNDDRNITEKMSQYILVPHNEVQDWPKEECYIVFNKDQDLLVNGLGDGLEPQALPASLCPAASDNSYRIADYFQHTYYYRSRRLFYECYWVLTCPGRVSTFAWTRVNLSSKRVAWDIEPAPTDDLMEYLRRKRYGEGPRDFVLPDSTPAAELRMALDDELDVVLVLERGEAAAGKVPVKILFKVQKSLSYDDAAQSKWCPHPSQQGRCACFSSSQDHPPLPTWRSGHDASDEEEAYGKYSVSLSPYSSYNERL</sequence>
<evidence type="ECO:0000259" key="2">
    <source>
        <dbReference type="Pfam" id="PF06985"/>
    </source>
</evidence>
<dbReference type="PANTHER" id="PTHR10622:SF10">
    <property type="entry name" value="HET DOMAIN-CONTAINING PROTEIN"/>
    <property type="match status" value="1"/>
</dbReference>
<feature type="domain" description="Heterokaryon incompatibility" evidence="2">
    <location>
        <begin position="22"/>
        <end position="149"/>
    </location>
</feature>
<keyword evidence="4" id="KW-1185">Reference proteome</keyword>
<dbReference type="AlphaFoldDB" id="A0A9Q0ALI6"/>
<dbReference type="Pfam" id="PF06985">
    <property type="entry name" value="HET"/>
    <property type="match status" value="1"/>
</dbReference>
<organism evidence="3 4">
    <name type="scientific">Neoarthrinium moseri</name>
    <dbReference type="NCBI Taxonomy" id="1658444"/>
    <lineage>
        <taxon>Eukaryota</taxon>
        <taxon>Fungi</taxon>
        <taxon>Dikarya</taxon>
        <taxon>Ascomycota</taxon>
        <taxon>Pezizomycotina</taxon>
        <taxon>Sordariomycetes</taxon>
        <taxon>Xylariomycetidae</taxon>
        <taxon>Amphisphaeriales</taxon>
        <taxon>Apiosporaceae</taxon>
        <taxon>Neoarthrinium</taxon>
    </lineage>
</organism>
<dbReference type="PANTHER" id="PTHR10622">
    <property type="entry name" value="HET DOMAIN-CONTAINING PROTEIN"/>
    <property type="match status" value="1"/>
</dbReference>
<feature type="region of interest" description="Disordered" evidence="1">
    <location>
        <begin position="560"/>
        <end position="586"/>
    </location>
</feature>